<evidence type="ECO:0000256" key="2">
    <source>
        <dbReference type="ARBA" id="ARBA00022737"/>
    </source>
</evidence>
<dbReference type="Gene3D" id="2.60.40.2030">
    <property type="match status" value="1"/>
</dbReference>
<dbReference type="InterPro" id="IPR003644">
    <property type="entry name" value="Calx_beta"/>
</dbReference>
<dbReference type="RefSeq" id="WP_341404240.1">
    <property type="nucleotide sequence ID" value="NZ_JBBUKT010000003.1"/>
</dbReference>
<keyword evidence="3" id="KW-0106">Calcium</keyword>
<evidence type="ECO:0000256" key="4">
    <source>
        <dbReference type="SAM" id="SignalP"/>
    </source>
</evidence>
<feature type="signal peptide" evidence="4">
    <location>
        <begin position="1"/>
        <end position="21"/>
    </location>
</feature>
<name>A0ABU9AV49_9BACT</name>
<dbReference type="InterPro" id="IPR038081">
    <property type="entry name" value="CalX-like_sf"/>
</dbReference>
<reference evidence="6 7" key="1">
    <citation type="submission" date="2024-04" db="EMBL/GenBank/DDBJ databases">
        <title>Luteolibacter sp. isolated from soil.</title>
        <authorList>
            <person name="An J."/>
        </authorList>
    </citation>
    <scope>NUCLEOTIDE SEQUENCE [LARGE SCALE GENOMIC DNA]</scope>
    <source>
        <strain evidence="6 7">Y139</strain>
    </source>
</reference>
<feature type="domain" description="Calx-beta" evidence="5">
    <location>
        <begin position="797"/>
        <end position="897"/>
    </location>
</feature>
<keyword evidence="2" id="KW-0677">Repeat</keyword>
<comment type="caution">
    <text evidence="6">The sequence shown here is derived from an EMBL/GenBank/DDBJ whole genome shotgun (WGS) entry which is preliminary data.</text>
</comment>
<gene>
    <name evidence="6" type="ORF">WKV53_09000</name>
</gene>
<dbReference type="Proteomes" id="UP001371305">
    <property type="component" value="Unassembled WGS sequence"/>
</dbReference>
<evidence type="ECO:0000256" key="1">
    <source>
        <dbReference type="ARBA" id="ARBA00022729"/>
    </source>
</evidence>
<dbReference type="Pfam" id="PF18582">
    <property type="entry name" value="HZS_alpha"/>
    <property type="match status" value="1"/>
</dbReference>
<protein>
    <submittedName>
        <fullName evidence="6">Calx-beta domain-containing protein</fullName>
    </submittedName>
</protein>
<evidence type="ECO:0000256" key="3">
    <source>
        <dbReference type="ARBA" id="ARBA00022837"/>
    </source>
</evidence>
<evidence type="ECO:0000259" key="5">
    <source>
        <dbReference type="SMART" id="SM00237"/>
    </source>
</evidence>
<sequence>MQAKHLLLVASATLCCAPLRAADPVNPILFVTQVPMPEEVNTRSVNMSYMSCVSPFGNHLGGTAFAGRGGSLWVRFGPNATPALNHQLVDLLAVADWSAIPGGKPSANTIAVRNPHVHWNAGRAVFSMVTGAPASSADTTEFFWQLYEITLPTQAQLSASVKPVITKVANQPPYNNIMPCYTPDDQIVFSSDRPYNGQSHLRQREEYLGLPTVSGLWKLNPTTAALQLLHHSPSGAFSASVDSFGRLVFINWDHLSRDIEGMTDERDSDASYGEPAPTSFGGWFRTNNGSGNFDDESPAANFSPGVAYGTGPHLDFFPEPRNADKKTLKDEFPWGVSVNGTQTNVIAGITTNIFMPWMLNLDGTGGELLNHVGRQEVIGGVTRKSFLTDSNLVDLNSAIAPGYGGIAVHNGFANFFSIHEDPLNPGTYYGTDSVDLGTHTAGRITKLTNAGNNVNPDTMQVSFLTPVANLPIVQVGMNVTSPATPFTPLSSPLTVYRTPVPLKDGSLIASAASSDRADYNHGTVVTPQSWFTAFRLTSMKPQSVGSSTYIPDVALTPGITITSSYFIPGQAQAVQFNNVTAWELDPVEVVTKSLPSSVTTSPVDPIEAAAFTTAQVHLPSFQKWLTDHNYALSVSRNVLLRDQHDRQQPFNLRNAWSGIQVTATAGTVYNVAWSQFLQADLRRGYLLGGANPVPGRRVVATAMHDGFSENPPAPGAPPGSVKLGNDSSVAAIVPAGKALTWQLLDNDVHLTAQVRERFWVTFQPGEIRTCANCHGINTANQVGGGKPVNTPQALLDLLAHWKTNHPPGTLQSPDALVSYVKSATTADVVVQRNGGSMGPASVQFATQNGSAVAGTDFTARSGTLSWNDGDSAPKTVSVTLLHPVATGPTKSFSLQLSAPTYATLGTPAVGIDITESPLDAWLFTWFGANANHSGGGLPTDDPDGDGQTNEEEFISGTTPNDPASVLALHLAIGGDGLAHLTFQAIAGKTYTIQFKDSLEDATWQHQADFPTEVSSHQEEITVPVGPATHGFFRLTTPLVP</sequence>
<dbReference type="InterPro" id="IPR040698">
    <property type="entry name" value="HZS_alpha_mid"/>
</dbReference>
<feature type="chain" id="PRO_5046513121" evidence="4">
    <location>
        <begin position="22"/>
        <end position="1040"/>
    </location>
</feature>
<dbReference type="SMART" id="SM00237">
    <property type="entry name" value="Calx_beta"/>
    <property type="match status" value="1"/>
</dbReference>
<proteinExistence type="predicted"/>
<dbReference type="EMBL" id="JBBUKT010000003">
    <property type="protein sequence ID" value="MEK7950632.1"/>
    <property type="molecule type" value="Genomic_DNA"/>
</dbReference>
<keyword evidence="7" id="KW-1185">Reference proteome</keyword>
<keyword evidence="1 4" id="KW-0732">Signal</keyword>
<dbReference type="Pfam" id="PF03160">
    <property type="entry name" value="Calx-beta"/>
    <property type="match status" value="1"/>
</dbReference>
<accession>A0ABU9AV49</accession>
<organism evidence="6 7">
    <name type="scientific">Luteolibacter soli</name>
    <dbReference type="NCBI Taxonomy" id="3135280"/>
    <lineage>
        <taxon>Bacteria</taxon>
        <taxon>Pseudomonadati</taxon>
        <taxon>Verrucomicrobiota</taxon>
        <taxon>Verrucomicrobiia</taxon>
        <taxon>Verrucomicrobiales</taxon>
        <taxon>Verrucomicrobiaceae</taxon>
        <taxon>Luteolibacter</taxon>
    </lineage>
</organism>
<dbReference type="SUPFAM" id="SSF141072">
    <property type="entry name" value="CalX-like"/>
    <property type="match status" value="1"/>
</dbReference>
<evidence type="ECO:0000313" key="7">
    <source>
        <dbReference type="Proteomes" id="UP001371305"/>
    </source>
</evidence>
<evidence type="ECO:0000313" key="6">
    <source>
        <dbReference type="EMBL" id="MEK7950632.1"/>
    </source>
</evidence>